<dbReference type="RefSeq" id="WP_038488980.1">
    <property type="nucleotide sequence ID" value="NZ_CP009962.1"/>
</dbReference>
<accession>A0A0A1FAH4</accession>
<organism evidence="2 3">
    <name type="scientific">Collimonas arenae</name>
    <dbReference type="NCBI Taxonomy" id="279058"/>
    <lineage>
        <taxon>Bacteria</taxon>
        <taxon>Pseudomonadati</taxon>
        <taxon>Pseudomonadota</taxon>
        <taxon>Betaproteobacteria</taxon>
        <taxon>Burkholderiales</taxon>
        <taxon>Oxalobacteraceae</taxon>
        <taxon>Collimonas</taxon>
    </lineage>
</organism>
<keyword evidence="1" id="KW-0812">Transmembrane</keyword>
<protein>
    <submittedName>
        <fullName evidence="2">Paraquat-inducible protein A</fullName>
    </submittedName>
</protein>
<dbReference type="EMBL" id="CP009962">
    <property type="protein sequence ID" value="AIY41551.1"/>
    <property type="molecule type" value="Genomic_DNA"/>
</dbReference>
<sequence>MREVPDLIACEGCDALYRKVSLRRGEIAHCPRCGTELDRDAGRQRERILPLTVASLIMFMIANSFPIVEIELQGLRSQTTLFGAVLSLTTEGMSLVAMLVLATTILFPLLQLLFLLYLLLSLRKQHRPAGFRWLVRAMQNLRPWGMVEVFLLGVLVAVVKLSNMATVIPGVALWAFGVLTVLLTAVVSFNPRHFWQMAFAGDDASGKDHKGISP</sequence>
<keyword evidence="1" id="KW-0472">Membrane</keyword>
<reference evidence="3" key="1">
    <citation type="journal article" date="2014" name="Soil Biol. Biochem.">
        <title>Structure and function of bacterial communities in ageing soils: Insights from the Mendocino ecological staircase.</title>
        <authorList>
            <person name="Uroz S."/>
            <person name="Tech J.J."/>
            <person name="Sawaya N.A."/>
            <person name="Frey-Klett P."/>
            <person name="Leveau J.H.J."/>
        </authorList>
    </citation>
    <scope>NUCLEOTIDE SEQUENCE [LARGE SCALE GENOMIC DNA]</scope>
    <source>
        <strain evidence="3">Cal35</strain>
    </source>
</reference>
<gene>
    <name evidence="2" type="ORF">LT85_2393</name>
</gene>
<dbReference type="OrthoDB" id="9807787at2"/>
<dbReference type="Proteomes" id="UP000030302">
    <property type="component" value="Chromosome"/>
</dbReference>
<evidence type="ECO:0000313" key="2">
    <source>
        <dbReference type="EMBL" id="AIY41551.1"/>
    </source>
</evidence>
<feature type="transmembrane region" description="Helical" evidence="1">
    <location>
        <begin position="48"/>
        <end position="68"/>
    </location>
</feature>
<feature type="transmembrane region" description="Helical" evidence="1">
    <location>
        <begin position="141"/>
        <end position="159"/>
    </location>
</feature>
<dbReference type="InterPro" id="IPR007498">
    <property type="entry name" value="PqiA-like"/>
</dbReference>
<keyword evidence="1" id="KW-1133">Transmembrane helix</keyword>
<evidence type="ECO:0000313" key="3">
    <source>
        <dbReference type="Proteomes" id="UP000030302"/>
    </source>
</evidence>
<feature type="transmembrane region" description="Helical" evidence="1">
    <location>
        <begin position="95"/>
        <end position="120"/>
    </location>
</feature>
<dbReference type="KEGG" id="care:LT85_2393"/>
<dbReference type="STRING" id="279058.LT85_2393"/>
<dbReference type="Pfam" id="PF04403">
    <property type="entry name" value="PqiA"/>
    <property type="match status" value="1"/>
</dbReference>
<dbReference type="HOGENOM" id="CLU_041903_1_1_4"/>
<evidence type="ECO:0000256" key="1">
    <source>
        <dbReference type="SAM" id="Phobius"/>
    </source>
</evidence>
<keyword evidence="3" id="KW-1185">Reference proteome</keyword>
<dbReference type="AlphaFoldDB" id="A0A0A1FAH4"/>
<proteinExistence type="predicted"/>
<feature type="transmembrane region" description="Helical" evidence="1">
    <location>
        <begin position="171"/>
        <end position="189"/>
    </location>
</feature>
<name>A0A0A1FAH4_9BURK</name>